<dbReference type="AlphaFoldDB" id="A0A174ZW50"/>
<evidence type="ECO:0000256" key="2">
    <source>
        <dbReference type="SAM" id="Phobius"/>
    </source>
</evidence>
<keyword evidence="2" id="KW-0812">Transmembrane</keyword>
<evidence type="ECO:0000256" key="1">
    <source>
        <dbReference type="SAM" id="MobiDB-lite"/>
    </source>
</evidence>
<sequence length="286" mass="30479">MKAIFDKYKYILGLGLALVAVVIIAVISAVVGKDTAENSGISYVSTDTSSFTTAESLVATTASQTNGNSQTTPATTVTDTSSQTLPESEKPETTAITSVASTSATAADISKPTEKPVLTSAPTSSASPASSKVTTISTASSVISTTPKPDKPIKKYDNTCTFVIECKTILDNKDKLKKGLEKYIPDDAVIFSGTVGFDSGESVYDILRRICDENSIQMEASYTPAFSSYYVEGINNLYEFDCGQGSGWMYSVNGVFPNYGCSSYKAANNDKIAFRYTCELGYDLQN</sequence>
<evidence type="ECO:0000259" key="3">
    <source>
        <dbReference type="Pfam" id="PF14478"/>
    </source>
</evidence>
<proteinExistence type="predicted"/>
<feature type="domain" description="Transcobalamin-like C-terminal" evidence="3">
    <location>
        <begin position="200"/>
        <end position="277"/>
    </location>
</feature>
<accession>A0A174ZW50</accession>
<feature type="compositionally biased region" description="Low complexity" evidence="1">
    <location>
        <begin position="93"/>
        <end position="107"/>
    </location>
</feature>
<dbReference type="Pfam" id="PF14478">
    <property type="entry name" value="DUF4430"/>
    <property type="match status" value="1"/>
</dbReference>
<dbReference type="Gene3D" id="2.170.130.30">
    <property type="match status" value="1"/>
</dbReference>
<dbReference type="InterPro" id="IPR027954">
    <property type="entry name" value="Transcobalamin-like_C"/>
</dbReference>
<name>A0A174ZW50_9FIRM</name>
<organism evidence="4 5">
    <name type="scientific">[Eubacterium] siraeum</name>
    <dbReference type="NCBI Taxonomy" id="39492"/>
    <lineage>
        <taxon>Bacteria</taxon>
        <taxon>Bacillati</taxon>
        <taxon>Bacillota</taxon>
        <taxon>Clostridia</taxon>
        <taxon>Eubacteriales</taxon>
        <taxon>Oscillospiraceae</taxon>
        <taxon>Oscillospiraceae incertae sedis</taxon>
    </lineage>
</organism>
<dbReference type="STRING" id="39492.ERS852540_01644"/>
<dbReference type="Proteomes" id="UP000095662">
    <property type="component" value="Unassembled WGS sequence"/>
</dbReference>
<keyword evidence="2" id="KW-0472">Membrane</keyword>
<evidence type="ECO:0000313" key="4">
    <source>
        <dbReference type="EMBL" id="CUQ88091.1"/>
    </source>
</evidence>
<keyword evidence="2" id="KW-1133">Transmembrane helix</keyword>
<dbReference type="OrthoDB" id="2356646at2"/>
<feature type="compositionally biased region" description="Low complexity" evidence="1">
    <location>
        <begin position="119"/>
        <end position="132"/>
    </location>
</feature>
<evidence type="ECO:0000313" key="5">
    <source>
        <dbReference type="Proteomes" id="UP000095662"/>
    </source>
</evidence>
<protein>
    <recommendedName>
        <fullName evidence="3">Transcobalamin-like C-terminal domain-containing protein</fullName>
    </recommendedName>
</protein>
<feature type="region of interest" description="Disordered" evidence="1">
    <location>
        <begin position="62"/>
        <end position="132"/>
    </location>
</feature>
<feature type="transmembrane region" description="Helical" evidence="2">
    <location>
        <begin position="12"/>
        <end position="32"/>
    </location>
</feature>
<reference evidence="4 5" key="1">
    <citation type="submission" date="2015-09" db="EMBL/GenBank/DDBJ databases">
        <authorList>
            <consortium name="Pathogen Informatics"/>
        </authorList>
    </citation>
    <scope>NUCLEOTIDE SEQUENCE [LARGE SCALE GENOMIC DNA]</scope>
    <source>
        <strain evidence="4 5">2789STDY5834928</strain>
    </source>
</reference>
<gene>
    <name evidence="4" type="ORF">ERS852540_01644</name>
</gene>
<dbReference type="EMBL" id="CZBY01000013">
    <property type="protein sequence ID" value="CUQ88091.1"/>
    <property type="molecule type" value="Genomic_DNA"/>
</dbReference>
<feature type="compositionally biased region" description="Low complexity" evidence="1">
    <location>
        <begin position="69"/>
        <end position="84"/>
    </location>
</feature>